<dbReference type="PIRSF" id="PIRSF016661">
    <property type="entry name" value="BioY"/>
    <property type="match status" value="1"/>
</dbReference>
<organism evidence="4 5">
    <name type="scientific">Poseidonocella sedimentorum</name>
    <dbReference type="NCBI Taxonomy" id="871652"/>
    <lineage>
        <taxon>Bacteria</taxon>
        <taxon>Pseudomonadati</taxon>
        <taxon>Pseudomonadota</taxon>
        <taxon>Alphaproteobacteria</taxon>
        <taxon>Rhodobacterales</taxon>
        <taxon>Roseobacteraceae</taxon>
        <taxon>Poseidonocella</taxon>
    </lineage>
</organism>
<evidence type="ECO:0000256" key="2">
    <source>
        <dbReference type="PIRNR" id="PIRNR016661"/>
    </source>
</evidence>
<feature type="transmembrane region" description="Helical" evidence="3">
    <location>
        <begin position="106"/>
        <end position="126"/>
    </location>
</feature>
<keyword evidence="5" id="KW-1185">Reference proteome</keyword>
<keyword evidence="2 3" id="KW-0472">Membrane</keyword>
<comment type="subcellular location">
    <subcellularLocation>
        <location evidence="2">Cell membrane</location>
        <topology evidence="2">Multi-pass membrane protein</topology>
    </subcellularLocation>
</comment>
<keyword evidence="3" id="KW-0812">Transmembrane</keyword>
<feature type="transmembrane region" description="Helical" evidence="3">
    <location>
        <begin position="146"/>
        <end position="169"/>
    </location>
</feature>
<evidence type="ECO:0000313" key="5">
    <source>
        <dbReference type="Proteomes" id="UP000199302"/>
    </source>
</evidence>
<gene>
    <name evidence="4" type="ORF">SAMN04515673_10126</name>
</gene>
<dbReference type="PANTHER" id="PTHR34295:SF1">
    <property type="entry name" value="BIOTIN TRANSPORTER BIOY"/>
    <property type="match status" value="1"/>
</dbReference>
<feature type="transmembrane region" description="Helical" evidence="3">
    <location>
        <begin position="27"/>
        <end position="45"/>
    </location>
</feature>
<feature type="transmembrane region" description="Helical" evidence="3">
    <location>
        <begin position="80"/>
        <end position="99"/>
    </location>
</feature>
<dbReference type="Pfam" id="PF02632">
    <property type="entry name" value="BioY"/>
    <property type="match status" value="1"/>
</dbReference>
<dbReference type="GO" id="GO:0005886">
    <property type="term" value="C:plasma membrane"/>
    <property type="evidence" value="ECO:0007669"/>
    <property type="project" value="UniProtKB-SubCell"/>
</dbReference>
<dbReference type="GO" id="GO:0015225">
    <property type="term" value="F:biotin transmembrane transporter activity"/>
    <property type="evidence" value="ECO:0007669"/>
    <property type="project" value="UniProtKB-UniRule"/>
</dbReference>
<keyword evidence="2" id="KW-0813">Transport</keyword>
<proteinExistence type="inferred from homology"/>
<dbReference type="EMBL" id="FOYI01000001">
    <property type="protein sequence ID" value="SFQ94487.1"/>
    <property type="molecule type" value="Genomic_DNA"/>
</dbReference>
<keyword evidence="3" id="KW-1133">Transmembrane helix</keyword>
<accession>A0A1I6CMS8</accession>
<comment type="similarity">
    <text evidence="1 2">Belongs to the BioY family.</text>
</comment>
<name>A0A1I6CMS8_9RHOB</name>
<dbReference type="Gene3D" id="1.10.1760.20">
    <property type="match status" value="1"/>
</dbReference>
<reference evidence="4 5" key="1">
    <citation type="submission" date="2016-10" db="EMBL/GenBank/DDBJ databases">
        <authorList>
            <person name="de Groot N.N."/>
        </authorList>
    </citation>
    <scope>NUCLEOTIDE SEQUENCE [LARGE SCALE GENOMIC DNA]</scope>
    <source>
        <strain evidence="5">KMM 9023,NRIC 0796,JCM 17311,KCTC 23692</strain>
    </source>
</reference>
<dbReference type="InterPro" id="IPR003784">
    <property type="entry name" value="BioY"/>
</dbReference>
<dbReference type="Proteomes" id="UP000199302">
    <property type="component" value="Unassembled WGS sequence"/>
</dbReference>
<protein>
    <recommendedName>
        <fullName evidence="2">Biotin transporter</fullName>
    </recommendedName>
</protein>
<evidence type="ECO:0000256" key="1">
    <source>
        <dbReference type="ARBA" id="ARBA00010692"/>
    </source>
</evidence>
<sequence length="174" mass="17919">MWKAALVLGGSLLVAIAAQITVPFFPVPMTLQMLAVLVVGAALGFRLGSLALLAYVAEGLMGLPVFSKGGAGLAHLFGPSGGYITGFVLAAAVAGWVADRGWSQRLLTLIPGLALASIVLYIPGLLQLKVLSGADWGQVWAWGAGPFLLGDSVKIVLAALIVTGGWSALRARKR</sequence>
<evidence type="ECO:0000256" key="3">
    <source>
        <dbReference type="SAM" id="Phobius"/>
    </source>
</evidence>
<dbReference type="PANTHER" id="PTHR34295">
    <property type="entry name" value="BIOTIN TRANSPORTER BIOY"/>
    <property type="match status" value="1"/>
</dbReference>
<dbReference type="AlphaFoldDB" id="A0A1I6CMS8"/>
<evidence type="ECO:0000313" key="4">
    <source>
        <dbReference type="EMBL" id="SFQ94487.1"/>
    </source>
</evidence>
<keyword evidence="2" id="KW-1003">Cell membrane</keyword>
<dbReference type="STRING" id="871652.SAMN04515673_10126"/>